<feature type="transmembrane region" description="Helical" evidence="1">
    <location>
        <begin position="84"/>
        <end position="110"/>
    </location>
</feature>
<dbReference type="OrthoDB" id="8119184at2759"/>
<organism evidence="3 4">
    <name type="scientific">Arctia plantaginis</name>
    <name type="common">Wood tiger moth</name>
    <name type="synonym">Phalaena plantaginis</name>
    <dbReference type="NCBI Taxonomy" id="874455"/>
    <lineage>
        <taxon>Eukaryota</taxon>
        <taxon>Metazoa</taxon>
        <taxon>Ecdysozoa</taxon>
        <taxon>Arthropoda</taxon>
        <taxon>Hexapoda</taxon>
        <taxon>Insecta</taxon>
        <taxon>Pterygota</taxon>
        <taxon>Neoptera</taxon>
        <taxon>Endopterygota</taxon>
        <taxon>Lepidoptera</taxon>
        <taxon>Glossata</taxon>
        <taxon>Ditrysia</taxon>
        <taxon>Noctuoidea</taxon>
        <taxon>Erebidae</taxon>
        <taxon>Arctiinae</taxon>
        <taxon>Arctia</taxon>
    </lineage>
</organism>
<feature type="transmembrane region" description="Helical" evidence="1">
    <location>
        <begin position="51"/>
        <end position="72"/>
    </location>
</feature>
<accession>A0A8S1A326</accession>
<dbReference type="Proteomes" id="UP000494106">
    <property type="component" value="Unassembled WGS sequence"/>
</dbReference>
<dbReference type="EMBL" id="CADEBC010000506">
    <property type="protein sequence ID" value="CAB3240655.1"/>
    <property type="molecule type" value="Genomic_DNA"/>
</dbReference>
<dbReference type="AlphaFoldDB" id="A0A8S1A326"/>
<feature type="transmembrane region" description="Helical" evidence="1">
    <location>
        <begin position="20"/>
        <end position="39"/>
    </location>
</feature>
<feature type="transmembrane region" description="Helical" evidence="1">
    <location>
        <begin position="122"/>
        <end position="141"/>
    </location>
</feature>
<feature type="domain" description="DUF7027" evidence="2">
    <location>
        <begin position="17"/>
        <end position="107"/>
    </location>
</feature>
<evidence type="ECO:0000256" key="1">
    <source>
        <dbReference type="SAM" id="Phobius"/>
    </source>
</evidence>
<proteinExistence type="predicted"/>
<name>A0A8S1A326_ARCPL</name>
<protein>
    <recommendedName>
        <fullName evidence="2">DUF7027 domain-containing protein</fullName>
    </recommendedName>
</protein>
<evidence type="ECO:0000313" key="4">
    <source>
        <dbReference type="Proteomes" id="UP000494106"/>
    </source>
</evidence>
<comment type="caution">
    <text evidence="3">The sequence shown here is derived from an EMBL/GenBank/DDBJ whole genome shotgun (WGS) entry which is preliminary data.</text>
</comment>
<keyword evidence="1" id="KW-1133">Transmembrane helix</keyword>
<evidence type="ECO:0000313" key="3">
    <source>
        <dbReference type="EMBL" id="CAB3240655.1"/>
    </source>
</evidence>
<gene>
    <name evidence="3" type="ORF">APLA_LOCUS8323</name>
</gene>
<keyword evidence="4" id="KW-1185">Reference proteome</keyword>
<dbReference type="Pfam" id="PF22954">
    <property type="entry name" value="DUF7027"/>
    <property type="match status" value="1"/>
</dbReference>
<evidence type="ECO:0000259" key="2">
    <source>
        <dbReference type="Pfam" id="PF22954"/>
    </source>
</evidence>
<reference evidence="3 4" key="1">
    <citation type="submission" date="2020-04" db="EMBL/GenBank/DDBJ databases">
        <authorList>
            <person name="Wallbank WR R."/>
            <person name="Pardo Diaz C."/>
            <person name="Kozak K."/>
            <person name="Martin S."/>
            <person name="Jiggins C."/>
            <person name="Moest M."/>
            <person name="Warren A I."/>
            <person name="Byers J.R.P. K."/>
            <person name="Montejo-Kovacevich G."/>
            <person name="Yen C E."/>
        </authorList>
    </citation>
    <scope>NUCLEOTIDE SEQUENCE [LARGE SCALE GENOMIC DNA]</scope>
</reference>
<keyword evidence="1" id="KW-0472">Membrane</keyword>
<dbReference type="InterPro" id="IPR054291">
    <property type="entry name" value="DUF7027"/>
</dbReference>
<sequence length="170" mass="18867">MCFSVNTCCVCLSLDAGTKIISLFFTISSACILVVYGPMAALNDTLPPARLYFYVCLAVLAIVEIGIGGLLIRGAFKRKPQWMWPWIVLAWWKGIVLIFLSIAGAVALAMNASLQLTAETGPVIAAYFIYSNLLLYSAVIVNGRRQELVLENYWAERHVLGNAKTKYYYI</sequence>
<keyword evidence="1" id="KW-0812">Transmembrane</keyword>